<dbReference type="Proteomes" id="UP000008064">
    <property type="component" value="Unassembled WGS sequence"/>
</dbReference>
<name>F8P2N2_SERL9</name>
<sequence>GSGNDYAQVEAVLEEFERRNVNEEKSRVEEQRRYLGGDSDHSILVKGLDIALLEQNKARTITSTEDESLEQAFAEASAESTVPKKRTREDLIQELKKRKQNGTDEQAVDKAVKSAEEEARLLEEAKKTGKFKPIGFKPIGAQEVKSK</sequence>
<dbReference type="Pfam" id="PF07808">
    <property type="entry name" value="RED_N"/>
    <property type="match status" value="1"/>
</dbReference>
<feature type="coiled-coil region" evidence="1">
    <location>
        <begin position="6"/>
        <end position="33"/>
    </location>
</feature>
<keyword evidence="1" id="KW-0175">Coiled coil</keyword>
<reference evidence="3" key="1">
    <citation type="submission" date="2011-04" db="EMBL/GenBank/DDBJ databases">
        <title>Evolution of plant cell wall degrading machinery underlies the functional diversity of forest fungi.</title>
        <authorList>
            <consortium name="US DOE Joint Genome Institute (JGI-PGF)"/>
            <person name="Eastwood D.C."/>
            <person name="Floudas D."/>
            <person name="Binder M."/>
            <person name="Majcherczyk A."/>
            <person name="Schneider P."/>
            <person name="Aerts A."/>
            <person name="Asiegbu F.O."/>
            <person name="Baker S.E."/>
            <person name="Barry K."/>
            <person name="Bendiksby M."/>
            <person name="Blumentritt M."/>
            <person name="Coutinho P.M."/>
            <person name="Cullen D."/>
            <person name="Cullen D."/>
            <person name="Gathman A."/>
            <person name="Goodell B."/>
            <person name="Henrissat B."/>
            <person name="Ihrmark K."/>
            <person name="Kauserud H."/>
            <person name="Kohler A."/>
            <person name="LaButti K."/>
            <person name="Lapidus A."/>
            <person name="Lavin J.L."/>
            <person name="Lee Y.-H."/>
            <person name="Lindquist E."/>
            <person name="Lilly W."/>
            <person name="Lucas S."/>
            <person name="Morin E."/>
            <person name="Murat C."/>
            <person name="Oguiza J.A."/>
            <person name="Park J."/>
            <person name="Pisabarro A.G."/>
            <person name="Riley R."/>
            <person name="Rosling A."/>
            <person name="Salamov A."/>
            <person name="Schmidt O."/>
            <person name="Schmutz J."/>
            <person name="Skrede I."/>
            <person name="Stenlid J."/>
            <person name="Wiebenga A."/>
            <person name="Xie X."/>
            <person name="Kues U."/>
            <person name="Hibbett D.S."/>
            <person name="Hoffmeister D."/>
            <person name="Hogberg N."/>
            <person name="Martin F."/>
            <person name="Grigoriev I.V."/>
            <person name="Watkinson S.C."/>
        </authorList>
    </citation>
    <scope>NUCLEOTIDE SEQUENCE</scope>
    <source>
        <strain evidence="3">S7.9</strain>
    </source>
</reference>
<dbReference type="HOGENOM" id="CLU_1772612_0_0_1"/>
<accession>F8P2N2</accession>
<dbReference type="EMBL" id="GL945437">
    <property type="protein sequence ID" value="EGO22417.1"/>
    <property type="molecule type" value="Genomic_DNA"/>
</dbReference>
<evidence type="ECO:0000256" key="1">
    <source>
        <dbReference type="SAM" id="Coils"/>
    </source>
</evidence>
<gene>
    <name evidence="3" type="ORF">SERLADRAFT_473213</name>
</gene>
<dbReference type="InterPro" id="IPR012916">
    <property type="entry name" value="RED_N"/>
</dbReference>
<feature type="domain" description="RED-like N-terminal" evidence="2">
    <location>
        <begin position="20"/>
        <end position="96"/>
    </location>
</feature>
<protein>
    <recommendedName>
        <fullName evidence="2">RED-like N-terminal domain-containing protein</fullName>
    </recommendedName>
</protein>
<dbReference type="GeneID" id="18820267"/>
<organism>
    <name type="scientific">Serpula lacrymans var. lacrymans (strain S7.9)</name>
    <name type="common">Dry rot fungus</name>
    <dbReference type="NCBI Taxonomy" id="578457"/>
    <lineage>
        <taxon>Eukaryota</taxon>
        <taxon>Fungi</taxon>
        <taxon>Dikarya</taxon>
        <taxon>Basidiomycota</taxon>
        <taxon>Agaricomycotina</taxon>
        <taxon>Agaricomycetes</taxon>
        <taxon>Agaricomycetidae</taxon>
        <taxon>Boletales</taxon>
        <taxon>Coniophorineae</taxon>
        <taxon>Serpulaceae</taxon>
        <taxon>Serpula</taxon>
    </lineage>
</organism>
<dbReference type="RefSeq" id="XP_007320955.1">
    <property type="nucleotide sequence ID" value="XM_007320893.1"/>
</dbReference>
<feature type="non-terminal residue" evidence="3">
    <location>
        <position position="1"/>
    </location>
</feature>
<evidence type="ECO:0000259" key="2">
    <source>
        <dbReference type="Pfam" id="PF07808"/>
    </source>
</evidence>
<proteinExistence type="predicted"/>
<evidence type="ECO:0000313" key="3">
    <source>
        <dbReference type="EMBL" id="EGO22417.1"/>
    </source>
</evidence>
<feature type="non-terminal residue" evidence="3">
    <location>
        <position position="147"/>
    </location>
</feature>
<dbReference type="OrthoDB" id="3366823at2759"/>
<dbReference type="AlphaFoldDB" id="F8P2N2"/>
<dbReference type="KEGG" id="sla:SERLADRAFT_473213"/>